<evidence type="ECO:0008006" key="3">
    <source>
        <dbReference type="Google" id="ProtNLM"/>
    </source>
</evidence>
<dbReference type="InterPro" id="IPR019734">
    <property type="entry name" value="TPR_rpt"/>
</dbReference>
<organism evidence="1 2">
    <name type="scientific">Microbulbifer flavimaris</name>
    <dbReference type="NCBI Taxonomy" id="1781068"/>
    <lineage>
        <taxon>Bacteria</taxon>
        <taxon>Pseudomonadati</taxon>
        <taxon>Pseudomonadota</taxon>
        <taxon>Gammaproteobacteria</taxon>
        <taxon>Cellvibrionales</taxon>
        <taxon>Microbulbiferaceae</taxon>
        <taxon>Microbulbifer</taxon>
    </lineage>
</organism>
<dbReference type="SMART" id="SM00028">
    <property type="entry name" value="TPR"/>
    <property type="match status" value="4"/>
</dbReference>
<reference evidence="1" key="1">
    <citation type="submission" date="2017-08" db="EMBL/GenBank/DDBJ databases">
        <title>Microbulbifer marisrubri sp. nov., a halophilic alphaproteobacterium isolated from marine sediment of the Yellow Sea, China.</title>
        <authorList>
            <person name="Zhang G."/>
            <person name="Xiong Q."/>
        </authorList>
    </citation>
    <scope>NUCLEOTIDE SEQUENCE [LARGE SCALE GENOMIC DNA]</scope>
    <source>
        <strain evidence="1">WRN-8</strain>
    </source>
</reference>
<keyword evidence="2" id="KW-1185">Reference proteome</keyword>
<dbReference type="RefSeq" id="WP_082679485.1">
    <property type="nucleotide sequence ID" value="NZ_LRFG02000002.1"/>
</dbReference>
<accession>A0ABX4I0R6</accession>
<dbReference type="Pfam" id="PF13174">
    <property type="entry name" value="TPR_6"/>
    <property type="match status" value="1"/>
</dbReference>
<dbReference type="SUPFAM" id="SSF48452">
    <property type="entry name" value="TPR-like"/>
    <property type="match status" value="2"/>
</dbReference>
<gene>
    <name evidence="1" type="ORF">AWR36_008365</name>
</gene>
<sequence>MVDHCCLPPGARREQGSAQNAPGLRLRPRLLALAICLGSAACSNQTVKTLADLPPATLPAETVAQPAPVDVATLQRSYERALVTSTDPHQRRQIELRLADLEMERLEQLQADDPASAVSYRSAVKRYEALAAAMPEDDYVLYRLARARAIDGDPNSALQALDHIASVAPGSPFMAEVLFRRGEAAFNRRDYRAAAEDFERLLARGDSPFSDNARYMLGWSQLKSSEYPRAAGTFLDLLDQLSAQGPLLELPSGQRRLAEDSLRGLSLTFSYQGGADAIETASPQSAGRDYQHLLYRALGDWYTDKERFRESADTFLAYVEHYPHSPEAPALHLRAIETLQNAALTEEIQPAKREFVQRYGIRSAYWQDADESQRTRLREWLKPWLVELAKFDHARAQALTGEAGKSAAQQRQLREEAQGAYTAAATLYRQYEETFPDDASTPEMVFLLAECLTQLDDQGGAWEAYSRVAWQYQDKQRAAEAGYAAVLAAAEMSRRTPSRANQGAESTWQHRDIATSLHFAESWPAHQYALPVQLAAAEKLLGRNQWPEAIAAAEKAAGWQPPPNRAQQQNLNLVLGHSHFALKAYAEAERAYGKVLSLSQPEDRLYAVARERLQAAIYQQAQLALAAGDQEAAIGHLLRVRQGGRTEIAATAQYDAINLLIEMQAWTRASAELADFRQQFPTHALTPTLAAKAVVIFQALQMPGAAAGEFLRLAQQDADSEVRRQSLFMAAESFQQAGDQQQAIATYRQYSERWPQPAEQRLEAQYQLLQLLGEKDPQRNRWLRTLAGNPVKTERGRYLAASAQSELAEQHYQDFARITLGLPLDQSLGRKRAAMEKTVAEYRKVLQFNIAEFTTQASFRLAEVYRQLSRDLMESQRPPGLDALALEQYEILLEEQAFPFEEKAIELHEANIQRTTDGIYDDWIKRSFDSLGKLLPARYQKDEKLIGWSDALH</sequence>
<comment type="caution">
    <text evidence="1">The sequence shown here is derived from an EMBL/GenBank/DDBJ whole genome shotgun (WGS) entry which is preliminary data.</text>
</comment>
<protein>
    <recommendedName>
        <fullName evidence="3">Tetratricopeptide repeat-containing protein</fullName>
    </recommendedName>
</protein>
<evidence type="ECO:0000313" key="2">
    <source>
        <dbReference type="Proteomes" id="UP000218427"/>
    </source>
</evidence>
<dbReference type="InterPro" id="IPR011990">
    <property type="entry name" value="TPR-like_helical_dom_sf"/>
</dbReference>
<proteinExistence type="predicted"/>
<dbReference type="Pfam" id="PF13432">
    <property type="entry name" value="TPR_16"/>
    <property type="match status" value="1"/>
</dbReference>
<name>A0ABX4I0R6_9GAMM</name>
<dbReference type="EMBL" id="LRFG02000002">
    <property type="protein sequence ID" value="PCO05997.1"/>
    <property type="molecule type" value="Genomic_DNA"/>
</dbReference>
<dbReference type="Proteomes" id="UP000218427">
    <property type="component" value="Unassembled WGS sequence"/>
</dbReference>
<evidence type="ECO:0000313" key="1">
    <source>
        <dbReference type="EMBL" id="PCO05997.1"/>
    </source>
</evidence>
<dbReference type="Gene3D" id="1.25.40.10">
    <property type="entry name" value="Tetratricopeptide repeat domain"/>
    <property type="match status" value="5"/>
</dbReference>